<evidence type="ECO:0000313" key="2">
    <source>
        <dbReference type="Proteomes" id="UP000029723"/>
    </source>
</evidence>
<reference evidence="1 2" key="1">
    <citation type="submission" date="2014-07" db="EMBL/GenBank/DDBJ databases">
        <authorList>
            <person name="McCorrison J."/>
            <person name="Sanka R."/>
            <person name="Torralba M."/>
            <person name="Gillis M."/>
            <person name="Haft D.H."/>
            <person name="Methe B."/>
            <person name="Sutton G."/>
            <person name="Nelson K.E."/>
        </authorList>
    </citation>
    <scope>NUCLEOTIDE SEQUENCE [LARGE SCALE GENOMIC DNA]</scope>
    <source>
        <strain evidence="1 2">S9-PR14</strain>
    </source>
</reference>
<evidence type="ECO:0000313" key="1">
    <source>
        <dbReference type="EMBL" id="KGI21345.1"/>
    </source>
</evidence>
<evidence type="ECO:0008006" key="3">
    <source>
        <dbReference type="Google" id="ProtNLM"/>
    </source>
</evidence>
<comment type="caution">
    <text evidence="1">The sequence shown here is derived from an EMBL/GenBank/DDBJ whole genome shotgun (WGS) entry which is preliminary data.</text>
</comment>
<dbReference type="Proteomes" id="UP000029723">
    <property type="component" value="Unassembled WGS sequence"/>
</dbReference>
<dbReference type="EMBL" id="JRPQ01000159">
    <property type="protein sequence ID" value="KGI21345.1"/>
    <property type="molecule type" value="Genomic_DNA"/>
</dbReference>
<accession>A0A098YNK9</accession>
<gene>
    <name evidence="1" type="ORF">HMPREF9304_10700</name>
</gene>
<protein>
    <recommendedName>
        <fullName evidence="3">DUF2971 domain-containing protein</fullName>
    </recommendedName>
</protein>
<organism evidence="1 2">
    <name type="scientific">Hoylesella timonensis S9-PR14</name>
    <dbReference type="NCBI Taxonomy" id="1401062"/>
    <lineage>
        <taxon>Bacteria</taxon>
        <taxon>Pseudomonadati</taxon>
        <taxon>Bacteroidota</taxon>
        <taxon>Bacteroidia</taxon>
        <taxon>Bacteroidales</taxon>
        <taxon>Prevotellaceae</taxon>
        <taxon>Hoylesella</taxon>
    </lineage>
</organism>
<dbReference type="AlphaFoldDB" id="A0A098YNK9"/>
<proteinExistence type="predicted"/>
<dbReference type="InterPro" id="IPR021352">
    <property type="entry name" value="DUF2971"/>
</dbReference>
<dbReference type="RefSeq" id="WP_036928682.1">
    <property type="nucleotide sequence ID" value="NZ_JRPQ01000159.1"/>
</dbReference>
<dbReference type="Pfam" id="PF11185">
    <property type="entry name" value="DUF2971"/>
    <property type="match status" value="1"/>
</dbReference>
<sequence length="256" mass="30576">MPRILYKYLDIVGAKCMIGNQNLQFTNASQLNDPFDCHQKLIDYSNVPNTKLQGWIPKEWWIEKEENDALNLRNDTWLCSLSKINDSLLMWSHYCYNHKGICIGLDIDKVLESVPPMFGTIYLEPLVLDVQYQDIIERPNAYHTTKDLFSYQWRTKAKEWEYEQEVRLVIPKPSPIYAAFTPQQAKLTKEIWDWREIRHYMPLKGECFESIYFGVNIEQTEKEKIIQYVRKELNPQIRLYQMEVDENAFRLRPVII</sequence>
<name>A0A098YNK9_9BACT</name>
<dbReference type="OrthoDB" id="190848at2"/>